<feature type="transmembrane region" description="Helical" evidence="2">
    <location>
        <begin position="582"/>
        <end position="599"/>
    </location>
</feature>
<evidence type="ECO:0000313" key="4">
    <source>
        <dbReference type="Proteomes" id="UP001321475"/>
    </source>
</evidence>
<keyword evidence="2" id="KW-0812">Transmembrane</keyword>
<evidence type="ECO:0000313" key="3">
    <source>
        <dbReference type="EMBL" id="BDZ42546.1"/>
    </source>
</evidence>
<organism evidence="3 4">
    <name type="scientific">Paraoerskovia sediminicola</name>
    <dbReference type="NCBI Taxonomy" id="1138587"/>
    <lineage>
        <taxon>Bacteria</taxon>
        <taxon>Bacillati</taxon>
        <taxon>Actinomycetota</taxon>
        <taxon>Actinomycetes</taxon>
        <taxon>Micrococcales</taxon>
        <taxon>Cellulomonadaceae</taxon>
        <taxon>Paraoerskovia</taxon>
    </lineage>
</organism>
<dbReference type="RefSeq" id="WP_286217010.1">
    <property type="nucleotide sequence ID" value="NZ_AP027729.1"/>
</dbReference>
<evidence type="ECO:0000256" key="2">
    <source>
        <dbReference type="SAM" id="Phobius"/>
    </source>
</evidence>
<feature type="region of interest" description="Disordered" evidence="1">
    <location>
        <begin position="454"/>
        <end position="497"/>
    </location>
</feature>
<reference evidence="4" key="1">
    <citation type="journal article" date="2019" name="Int. J. Syst. Evol. Microbiol.">
        <title>The Global Catalogue of Microorganisms (GCM) 10K type strain sequencing project: providing services to taxonomists for standard genome sequencing and annotation.</title>
        <authorList>
            <consortium name="The Broad Institute Genomics Platform"/>
            <consortium name="The Broad Institute Genome Sequencing Center for Infectious Disease"/>
            <person name="Wu L."/>
            <person name="Ma J."/>
        </authorList>
    </citation>
    <scope>NUCLEOTIDE SEQUENCE [LARGE SCALE GENOMIC DNA]</scope>
    <source>
        <strain evidence="4">NBRC 108565</strain>
    </source>
</reference>
<evidence type="ECO:0000256" key="1">
    <source>
        <dbReference type="SAM" id="MobiDB-lite"/>
    </source>
</evidence>
<keyword evidence="4" id="KW-1185">Reference proteome</keyword>
<name>A0ABN6XCI7_9CELL</name>
<gene>
    <name evidence="3" type="ORF">GCM10025865_18450</name>
</gene>
<dbReference type="EMBL" id="AP027729">
    <property type="protein sequence ID" value="BDZ42546.1"/>
    <property type="molecule type" value="Genomic_DNA"/>
</dbReference>
<keyword evidence="2" id="KW-1133">Transmembrane helix</keyword>
<feature type="transmembrane region" description="Helical" evidence="2">
    <location>
        <begin position="558"/>
        <end position="576"/>
    </location>
</feature>
<feature type="transmembrane region" description="Helical" evidence="2">
    <location>
        <begin position="531"/>
        <end position="551"/>
    </location>
</feature>
<keyword evidence="2" id="KW-0472">Membrane</keyword>
<sequence length="605" mass="65643">MGDEDSPVDDLELLRAFEPAVRFTKGEYFYPVSVDRYVQRAALWTAPEGDESTLVAEPGTVDLDVLARRGAGTPEVVESLSGVVTGAERRRVTIPHAARPPRLQGGSRLAAVGLVARLVDALNRVSLVFRGSVPGGSAAASFLLQRDHLAPDEPTYYGRVVRDGSWIVCQYWFFYSFNNWRSGFGGVNEHEADWEQVTVYLDGVGEADDVGLPAPRWVVFSAHDETGDDLRRRWDDPDLSLVDGRHPVVHAGAGSHSGAYLAGDYLISVRPPSWGGFFEGVRKVARVLTPWSVNANRSGVGLPYVDYARGDGRVIGPGGDPWRRDVIDESTGWVHGFRGLWGQDTRDRLGGERGPAGPRYERDGTIRESWADPIGWAGLAKVAPNPSVEAALVRDRTAELELRLATLAEEIDEGRRGLERAAAGLAPASPAVRALADEERRVLDLQMERARRRDELSVLEASAGKPGAESGTDPGAESGADPGPHAHLRHRQTPLPPVSARRSRVLAGWAVVSTPVILYAAGLVILPTVGVSATLMAMFWLVFLLLVEGFARGRFLATLGRVVVAAAVVVGLYFLVSDWRVILGWGFVAAAVLLLVVNVRDAFRR</sequence>
<protein>
    <submittedName>
        <fullName evidence="3">Uncharacterized protein</fullName>
    </submittedName>
</protein>
<dbReference type="PANTHER" id="PTHR48174">
    <property type="entry name" value="DUF946 FAMILY PROTEIN"/>
    <property type="match status" value="1"/>
</dbReference>
<proteinExistence type="predicted"/>
<dbReference type="Proteomes" id="UP001321475">
    <property type="component" value="Chromosome"/>
</dbReference>
<accession>A0ABN6XCI7</accession>
<dbReference type="PANTHER" id="PTHR48174:SF5">
    <property type="entry name" value="VACUOLAR PROTEIN SORTING-ASSOCIATED PROTEIN 62"/>
    <property type="match status" value="1"/>
</dbReference>